<dbReference type="InterPro" id="IPR050708">
    <property type="entry name" value="T6SS_VgrG/RHS"/>
</dbReference>
<dbReference type="InterPro" id="IPR022385">
    <property type="entry name" value="Rhs_assc_core"/>
</dbReference>
<dbReference type="PANTHER" id="PTHR32305">
    <property type="match status" value="1"/>
</dbReference>
<dbReference type="Proteomes" id="UP000592180">
    <property type="component" value="Unassembled WGS sequence"/>
</dbReference>
<name>A0A840KJQ4_9FLAO</name>
<dbReference type="Gene3D" id="2.180.10.10">
    <property type="entry name" value="RHS repeat-associated core"/>
    <property type="match status" value="2"/>
</dbReference>
<gene>
    <name evidence="1" type="ORF">HNP38_003600</name>
</gene>
<accession>A0A840KJQ4</accession>
<dbReference type="NCBIfam" id="TIGR03696">
    <property type="entry name" value="Rhs_assc_core"/>
    <property type="match status" value="1"/>
</dbReference>
<sequence length="809" mass="91322">MVSYKAGNNTKSLYSYDPWGRLGELSLMYGNGNNIRKNQYTFDGNGNVTKAIGITPLSGNYPANEVTAASQKSYTYDAFNRLSSSVITAMSKGTTSYYKLDMSYRPDGNINVKESKHKNYVNNGACQSPYNIGNSGEYRYEDPAHPNAVTTIDYKHGYPFTSPLDCGATQNYYTTDRKENYYYDANGNLSKMDYMNNGQPITFRNQLWSVQNYLKGVAQNGELSHYVYDGDGERILKNDGVTKKMYVNGNDPNSTTQMGAYTYYPSGYMVMSERTMSKHYYIGGQKIATRVSSVPSHRFKINQGGIYDDLREALEKEVEHLATEVNYPQVVWVPNEDSQGSYSPPSSTLANEQDCAYVIEQQMIIFEQDPDTKDCFYRLKDLYEYVLGSGGSFCALWNEFLQDECMIGQTPPEILDSEMYWIHPDYLGSSSVLTNSGSKITNWYEYMPYGEDLMNLSNKEYNNPYRYNGKELDMQTGLYYYGARYYDPKRSIWMSVDPLVELTMSPYAYTWNDPVNYADPTGMIGERIGGPKGPIYDGGTIQEVIMRRKRSSLPSHMRTAAIRIAAAGVNSVGNGTFKGNVGAEKMMNNLMVNYAGSHNMTLGQMASMQNEISQFYQGLVLVRGWDKATYNGLYNKVIRNLKLNHEGVQYGTIQAIREAENNWGVLGMCGEAAVMVAAEGLFPVNVGKVKPRGIKPSSNVNPSTYEDAIATETLRDNRIANTDIDCSELASGYNRMFKGGYVLEITAKKNKGWINGLEYGEKRSFMYHQVYVKGGYVYDPMYSGTPIRTKDYIKIYQKMNPQGIKLQRQ</sequence>
<comment type="caution">
    <text evidence="1">The sequence shown here is derived from an EMBL/GenBank/DDBJ whole genome shotgun (WGS) entry which is preliminary data.</text>
</comment>
<evidence type="ECO:0000313" key="1">
    <source>
        <dbReference type="EMBL" id="MBB4808258.1"/>
    </source>
</evidence>
<dbReference type="PANTHER" id="PTHR32305:SF15">
    <property type="entry name" value="PROTEIN RHSA-RELATED"/>
    <property type="match status" value="1"/>
</dbReference>
<dbReference type="RefSeq" id="WP_184192015.1">
    <property type="nucleotide sequence ID" value="NZ_JACHLE010000009.1"/>
</dbReference>
<dbReference type="AlphaFoldDB" id="A0A840KJQ4"/>
<evidence type="ECO:0000313" key="2">
    <source>
        <dbReference type="Proteomes" id="UP000592180"/>
    </source>
</evidence>
<organism evidence="1 2">
    <name type="scientific">Chryseobacterium defluvii</name>
    <dbReference type="NCBI Taxonomy" id="160396"/>
    <lineage>
        <taxon>Bacteria</taxon>
        <taxon>Pseudomonadati</taxon>
        <taxon>Bacteroidota</taxon>
        <taxon>Flavobacteriia</taxon>
        <taxon>Flavobacteriales</taxon>
        <taxon>Weeksellaceae</taxon>
        <taxon>Chryseobacterium group</taxon>
        <taxon>Chryseobacterium</taxon>
    </lineage>
</organism>
<keyword evidence="2" id="KW-1185">Reference proteome</keyword>
<dbReference type="EMBL" id="JACHLE010000009">
    <property type="protein sequence ID" value="MBB4808258.1"/>
    <property type="molecule type" value="Genomic_DNA"/>
</dbReference>
<protein>
    <submittedName>
        <fullName evidence="1">RHS repeat-associated protein</fullName>
    </submittedName>
</protein>
<proteinExistence type="predicted"/>
<reference evidence="1 2" key="1">
    <citation type="submission" date="2020-08" db="EMBL/GenBank/DDBJ databases">
        <title>Functional genomics of gut bacteria from endangered species of beetles.</title>
        <authorList>
            <person name="Carlos-Shanley C."/>
        </authorList>
    </citation>
    <scope>NUCLEOTIDE SEQUENCE [LARGE SCALE GENOMIC DNA]</scope>
    <source>
        <strain evidence="1 2">S00151</strain>
    </source>
</reference>